<sequence length="99" mass="11407">MENKECLRDDAYHIYLCCFSGLHGIFSLFFHNLGLRRLCGLYCIFVSSFFFLSSCILILLLFAFLNLCITGLEFLSLLLCTYTYLLFSTSGISLISWLE</sequence>
<dbReference type="Proteomes" id="UP000246171">
    <property type="component" value="Unassembled WGS sequence"/>
</dbReference>
<keyword evidence="1" id="KW-0472">Membrane</keyword>
<dbReference type="AlphaFoldDB" id="A0A317V6D3"/>
<keyword evidence="3" id="KW-1185">Reference proteome</keyword>
<proteinExistence type="predicted"/>
<organism evidence="2 3">
    <name type="scientific">Aspergillus eucalypticola (strain CBS 122712 / IBT 29274)</name>
    <dbReference type="NCBI Taxonomy" id="1448314"/>
    <lineage>
        <taxon>Eukaryota</taxon>
        <taxon>Fungi</taxon>
        <taxon>Dikarya</taxon>
        <taxon>Ascomycota</taxon>
        <taxon>Pezizomycotina</taxon>
        <taxon>Eurotiomycetes</taxon>
        <taxon>Eurotiomycetidae</taxon>
        <taxon>Eurotiales</taxon>
        <taxon>Aspergillaceae</taxon>
        <taxon>Aspergillus</taxon>
        <taxon>Aspergillus subgen. Circumdati</taxon>
    </lineage>
</organism>
<dbReference type="RefSeq" id="XP_025385638.1">
    <property type="nucleotide sequence ID" value="XM_025537724.1"/>
</dbReference>
<feature type="transmembrane region" description="Helical" evidence="1">
    <location>
        <begin position="12"/>
        <end position="30"/>
    </location>
</feature>
<protein>
    <submittedName>
        <fullName evidence="2">Uncharacterized protein</fullName>
    </submittedName>
</protein>
<comment type="caution">
    <text evidence="2">The sequence shown here is derived from an EMBL/GenBank/DDBJ whole genome shotgun (WGS) entry which is preliminary data.</text>
</comment>
<feature type="transmembrane region" description="Helical" evidence="1">
    <location>
        <begin position="42"/>
        <end position="64"/>
    </location>
</feature>
<evidence type="ECO:0000313" key="3">
    <source>
        <dbReference type="Proteomes" id="UP000246171"/>
    </source>
</evidence>
<dbReference type="VEuPathDB" id="FungiDB:BO83DRAFT_93527"/>
<accession>A0A317V6D3</accession>
<reference evidence="2" key="1">
    <citation type="submission" date="2016-12" db="EMBL/GenBank/DDBJ databases">
        <title>The genomes of Aspergillus section Nigri reveals drivers in fungal speciation.</title>
        <authorList>
            <consortium name="DOE Joint Genome Institute"/>
            <person name="Vesth T.C."/>
            <person name="Nybo J."/>
            <person name="Theobald S."/>
            <person name="Brandl J."/>
            <person name="Frisvad J.C."/>
            <person name="Nielsen K.F."/>
            <person name="Lyhne E.K."/>
            <person name="Kogle M.E."/>
            <person name="Kuo A."/>
            <person name="Riley R."/>
            <person name="Clum A."/>
            <person name="Nolan M."/>
            <person name="Lipzen A."/>
            <person name="Salamov A."/>
            <person name="Henrissat B."/>
            <person name="Wiebenga A."/>
            <person name="De vries R.P."/>
            <person name="Grigoriev I.V."/>
            <person name="Mortensen U.H."/>
            <person name="Andersen M.R."/>
            <person name="Baker S.E."/>
        </authorList>
    </citation>
    <scope>NUCLEOTIDE SEQUENCE</scope>
    <source>
        <strain evidence="2">CBS 122712</strain>
    </source>
</reference>
<name>A0A317V6D3_ASPEC</name>
<keyword evidence="1" id="KW-1133">Transmembrane helix</keyword>
<dbReference type="EMBL" id="MSFU01000021">
    <property type="protein sequence ID" value="PWY67700.1"/>
    <property type="molecule type" value="Genomic_DNA"/>
</dbReference>
<evidence type="ECO:0000256" key="1">
    <source>
        <dbReference type="SAM" id="Phobius"/>
    </source>
</evidence>
<feature type="transmembrane region" description="Helical" evidence="1">
    <location>
        <begin position="76"/>
        <end position="98"/>
    </location>
</feature>
<evidence type="ECO:0000313" key="2">
    <source>
        <dbReference type="EMBL" id="PWY67700.1"/>
    </source>
</evidence>
<keyword evidence="1" id="KW-0812">Transmembrane</keyword>
<dbReference type="GeneID" id="37059686"/>
<gene>
    <name evidence="2" type="ORF">BO83DRAFT_93527</name>
</gene>